<dbReference type="SUPFAM" id="SSF56784">
    <property type="entry name" value="HAD-like"/>
    <property type="match status" value="1"/>
</dbReference>
<keyword evidence="9" id="KW-1185">Reference proteome</keyword>
<keyword evidence="5 7" id="KW-0119">Carbohydrate metabolism</keyword>
<dbReference type="InterPro" id="IPR036412">
    <property type="entry name" value="HAD-like_sf"/>
</dbReference>
<name>A0ABN0Z7I6_9BACI</name>
<accession>A0ABN0Z7I6</accession>
<dbReference type="Proteomes" id="UP001501459">
    <property type="component" value="Unassembled WGS sequence"/>
</dbReference>
<reference evidence="8 9" key="1">
    <citation type="journal article" date="2019" name="Int. J. Syst. Evol. Microbiol.">
        <title>The Global Catalogue of Microorganisms (GCM) 10K type strain sequencing project: providing services to taxonomists for standard genome sequencing and annotation.</title>
        <authorList>
            <consortium name="The Broad Institute Genomics Platform"/>
            <consortium name="The Broad Institute Genome Sequencing Center for Infectious Disease"/>
            <person name="Wu L."/>
            <person name="Ma J."/>
        </authorList>
    </citation>
    <scope>NUCLEOTIDE SEQUENCE [LARGE SCALE GENOMIC DNA]</scope>
    <source>
        <strain evidence="8 9">JCM 12149</strain>
    </source>
</reference>
<dbReference type="PANTHER" id="PTHR42891:SF1">
    <property type="entry name" value="D-GLYCERO-BETA-D-MANNO-HEPTOSE-1,7-BISPHOSPHATE 7-PHOSPHATASE"/>
    <property type="match status" value="1"/>
</dbReference>
<evidence type="ECO:0000256" key="4">
    <source>
        <dbReference type="ARBA" id="ARBA00022801"/>
    </source>
</evidence>
<evidence type="ECO:0000313" key="9">
    <source>
        <dbReference type="Proteomes" id="UP001501459"/>
    </source>
</evidence>
<dbReference type="NCBIfam" id="TIGR01662">
    <property type="entry name" value="HAD-SF-IIIA"/>
    <property type="match status" value="1"/>
</dbReference>
<dbReference type="RefSeq" id="WP_343751888.1">
    <property type="nucleotide sequence ID" value="NZ_BAAADM010000032.1"/>
</dbReference>
<dbReference type="PIRSF" id="PIRSF004682">
    <property type="entry name" value="GmhB"/>
    <property type="match status" value="1"/>
</dbReference>
<dbReference type="EC" id="3.1.3.-" evidence="7"/>
<evidence type="ECO:0000313" key="8">
    <source>
        <dbReference type="EMBL" id="GAA0437387.1"/>
    </source>
</evidence>
<keyword evidence="3" id="KW-0479">Metal-binding</keyword>
<keyword evidence="2 7" id="KW-0963">Cytoplasm</keyword>
<evidence type="ECO:0000256" key="7">
    <source>
        <dbReference type="PIRNR" id="PIRNR004682"/>
    </source>
</evidence>
<evidence type="ECO:0000256" key="2">
    <source>
        <dbReference type="ARBA" id="ARBA00022490"/>
    </source>
</evidence>
<keyword evidence="4 7" id="KW-0378">Hydrolase</keyword>
<gene>
    <name evidence="8" type="primary">gmhB</name>
    <name evidence="8" type="ORF">GCM10008983_12770</name>
</gene>
<protein>
    <recommendedName>
        <fullName evidence="6 7">D,D-heptose 1,7-bisphosphate phosphatase</fullName>
        <ecNumber evidence="7">3.1.3.-</ecNumber>
    </recommendedName>
</protein>
<dbReference type="CDD" id="cd07503">
    <property type="entry name" value="HAD_HisB-N"/>
    <property type="match status" value="1"/>
</dbReference>
<comment type="caution">
    <text evidence="8">The sequence shown here is derived from an EMBL/GenBank/DDBJ whole genome shotgun (WGS) entry which is preliminary data.</text>
</comment>
<proteinExistence type="inferred from homology"/>
<evidence type="ECO:0000256" key="1">
    <source>
        <dbReference type="ARBA" id="ARBA00004496"/>
    </source>
</evidence>
<organism evidence="8 9">
    <name type="scientific">Lentibacillus halophilus</name>
    <dbReference type="NCBI Taxonomy" id="295065"/>
    <lineage>
        <taxon>Bacteria</taxon>
        <taxon>Bacillati</taxon>
        <taxon>Bacillota</taxon>
        <taxon>Bacilli</taxon>
        <taxon>Bacillales</taxon>
        <taxon>Bacillaceae</taxon>
        <taxon>Lentibacillus</taxon>
    </lineage>
</organism>
<dbReference type="InterPro" id="IPR006549">
    <property type="entry name" value="HAD-SF_hydro_IIIA"/>
</dbReference>
<sequence>MNQAVFLDRDGVINEVLTDRVKFVNRPSDVYLLDGVGEAIQAFNDMGFFVFVVTNQGGIGLGYMTDDALDAVHKRMQADLAAFGATIDDIAYCPHKPHAGCECRKPRPKMIVDLAQTYDIALDKSFMVGDRDPDIAAGNKAGTTTVFIGHRERQQHEVTADKTFPDLLAFARWLQKQ</sequence>
<comment type="subcellular location">
    <subcellularLocation>
        <location evidence="1 7">Cytoplasm</location>
    </subcellularLocation>
</comment>
<dbReference type="Pfam" id="PF13242">
    <property type="entry name" value="Hydrolase_like"/>
    <property type="match status" value="1"/>
</dbReference>
<dbReference type="InterPro" id="IPR023214">
    <property type="entry name" value="HAD_sf"/>
</dbReference>
<evidence type="ECO:0000256" key="3">
    <source>
        <dbReference type="ARBA" id="ARBA00022723"/>
    </source>
</evidence>
<dbReference type="NCBIfam" id="TIGR01656">
    <property type="entry name" value="Histidinol-ppas"/>
    <property type="match status" value="1"/>
</dbReference>
<evidence type="ECO:0000256" key="5">
    <source>
        <dbReference type="ARBA" id="ARBA00023277"/>
    </source>
</evidence>
<dbReference type="InterPro" id="IPR006543">
    <property type="entry name" value="Histidinol-phos"/>
</dbReference>
<dbReference type="InterPro" id="IPR004446">
    <property type="entry name" value="Heptose_bisP_phosphatase"/>
</dbReference>
<dbReference type="EMBL" id="BAAADM010000032">
    <property type="protein sequence ID" value="GAA0437387.1"/>
    <property type="molecule type" value="Genomic_DNA"/>
</dbReference>
<evidence type="ECO:0000256" key="6">
    <source>
        <dbReference type="ARBA" id="ARBA00031828"/>
    </source>
</evidence>
<dbReference type="PANTHER" id="PTHR42891">
    <property type="entry name" value="D-GLYCERO-BETA-D-MANNO-HEPTOSE-1,7-BISPHOSPHATE 7-PHOSPHATASE"/>
    <property type="match status" value="1"/>
</dbReference>
<comment type="similarity">
    <text evidence="7">Belongs to the gmhB family.</text>
</comment>
<dbReference type="Gene3D" id="3.40.50.1000">
    <property type="entry name" value="HAD superfamily/HAD-like"/>
    <property type="match status" value="1"/>
</dbReference>